<dbReference type="Gene3D" id="4.10.375.10">
    <property type="entry name" value="Lipoxygenase-1, Domain 2"/>
    <property type="match status" value="1"/>
</dbReference>
<dbReference type="GO" id="GO:0006633">
    <property type="term" value="P:fatty acid biosynthetic process"/>
    <property type="evidence" value="ECO:0007669"/>
    <property type="project" value="UniProtKB-KW"/>
</dbReference>
<dbReference type="SUPFAM" id="SSF48484">
    <property type="entry name" value="Lipoxigenase"/>
    <property type="match status" value="1"/>
</dbReference>
<feature type="compositionally biased region" description="Basic and acidic residues" evidence="15">
    <location>
        <begin position="241"/>
        <end position="254"/>
    </location>
</feature>
<feature type="domain" description="Lipoxygenase" evidence="17">
    <location>
        <begin position="163"/>
        <end position="863"/>
    </location>
</feature>
<evidence type="ECO:0000256" key="3">
    <source>
        <dbReference type="ARBA" id="ARBA00022516"/>
    </source>
</evidence>
<keyword evidence="8 13" id="KW-0560">Oxidoreductase</keyword>
<dbReference type="Gene3D" id="2.60.60.20">
    <property type="entry name" value="PLAT/LH2 domain"/>
    <property type="match status" value="1"/>
</dbReference>
<keyword evidence="5 14" id="KW-0925">Oxylipin biosynthesis</keyword>
<comment type="caution">
    <text evidence="18">The sequence shown here is derived from an EMBL/GenBank/DDBJ whole genome shotgun (WGS) entry which is preliminary data.</text>
</comment>
<dbReference type="PROSITE" id="PS51393">
    <property type="entry name" value="LIPOXYGENASE_3"/>
    <property type="match status" value="1"/>
</dbReference>
<dbReference type="InterPro" id="IPR020834">
    <property type="entry name" value="LipOase_CS"/>
</dbReference>
<evidence type="ECO:0000256" key="5">
    <source>
        <dbReference type="ARBA" id="ARBA00022767"/>
    </source>
</evidence>
<evidence type="ECO:0000256" key="6">
    <source>
        <dbReference type="ARBA" id="ARBA00022832"/>
    </source>
</evidence>
<dbReference type="Pfam" id="PF01477">
    <property type="entry name" value="PLAT"/>
    <property type="match status" value="1"/>
</dbReference>
<name>A0AAP0BU95_9ASPA</name>
<dbReference type="FunFam" id="3.10.450.60:FF:000002">
    <property type="entry name" value="Lipoxygenase"/>
    <property type="match status" value="1"/>
</dbReference>
<keyword evidence="3 14" id="KW-0444">Lipid biosynthesis</keyword>
<dbReference type="Gene3D" id="3.10.450.60">
    <property type="match status" value="1"/>
</dbReference>
<dbReference type="SUPFAM" id="SSF49723">
    <property type="entry name" value="Lipase/lipooxygenase domain (PLAT/LH2 domain)"/>
    <property type="match status" value="1"/>
</dbReference>
<evidence type="ECO:0000256" key="2">
    <source>
        <dbReference type="ARBA" id="ARBA00009419"/>
    </source>
</evidence>
<dbReference type="GO" id="GO:0031408">
    <property type="term" value="P:oxylipin biosynthetic process"/>
    <property type="evidence" value="ECO:0007669"/>
    <property type="project" value="UniProtKB-UniRule"/>
</dbReference>
<proteinExistence type="inferred from homology"/>
<evidence type="ECO:0000313" key="18">
    <source>
        <dbReference type="EMBL" id="KAK8949453.1"/>
    </source>
</evidence>
<sequence>MIRYLVKDILTTGSKGTKVKAKVVMMNKNVLDFNDFNAAILNQIQDFLGQKVEFVLVSATVGDPNNGNRGVVGKPAYLEPQLLPVVPKIVAGEKTYVVTFTVDENQGIPGAVIVRNRHLAQFYLKSITIENFPGKGRIHFDCNSWVYNADKYSYDRIFFANYSYLPNSTPEPLRPYRQDEMRNLRGDSVNRRLEEWDRVYSYAYYNDLGNPDANPDKARPVLGGSAELPYPRRGKTGRPPSKKDPRSESRLGRLELESYVPRDERFGHIKMSDFVGQGIKTVAKDLLPIFQAVVNFTMKEFASFKDVLKLYEGGLPLPDFPLLRKFFQALPFTVLKSVLISSRDQQSLLKLPIPQVIQNDRWAWRTDEEFARQMLAGVNPVIIQLLREFPPMSTLDPCKYGDQNSTIKPDHIRRNIDGLSVQQALELNRLFILDHHDTVMPYLREINSTDRKVYASRTLLFLNDDGTLRPIAIELSLPHPGGDKLGATSTIYTPSVSGVEASIWNLAKAYVVVNDSCIHQLISHWLRTHAVIEPFIIATNRQLSTMHPINKLLVPHYRDTMNINALARQTLVNAGGLLEFIIFATKHAMEMSSVAYKRWNFVEQSLPCDLLKRGMAVKDPSAPHKLRLLIDDYPYAVDGLSIWSAIENWVAEYTAIYYADDSAVQHDEELQAWWKEVREVGHGDLKDEAWWPEMTSVPELVNSCATIIWVASAMHAAVNFGQYPYAGYLPNRPTVSLRFMPEEGSVEYEKLRKEPEREFLKTIACQLQTIIGISLVEVLSTHASDEVYLGQRVSAEWTRDEPAIDALNRFGAELKAIERRIAELNRDPSLKNRAGPVKMPYLLLSPYSEAGITGKGIPNSISI</sequence>
<evidence type="ECO:0000256" key="8">
    <source>
        <dbReference type="ARBA" id="ARBA00023002"/>
    </source>
</evidence>
<keyword evidence="10" id="KW-0443">Lipid metabolism</keyword>
<dbReference type="CDD" id="cd01751">
    <property type="entry name" value="PLAT_LH2"/>
    <property type="match status" value="1"/>
</dbReference>
<evidence type="ECO:0000256" key="10">
    <source>
        <dbReference type="ARBA" id="ARBA00023098"/>
    </source>
</evidence>
<dbReference type="FunFam" id="1.20.245.10:FF:000002">
    <property type="entry name" value="Lipoxygenase"/>
    <property type="match status" value="1"/>
</dbReference>
<keyword evidence="11 14" id="KW-0275">Fatty acid biosynthesis</keyword>
<evidence type="ECO:0000256" key="14">
    <source>
        <dbReference type="RuleBase" id="RU003975"/>
    </source>
</evidence>
<evidence type="ECO:0000256" key="9">
    <source>
        <dbReference type="ARBA" id="ARBA00023004"/>
    </source>
</evidence>
<evidence type="ECO:0000256" key="1">
    <source>
        <dbReference type="ARBA" id="ARBA00001962"/>
    </source>
</evidence>
<dbReference type="PRINTS" id="PR00087">
    <property type="entry name" value="LIPOXYGENASE"/>
</dbReference>
<dbReference type="InterPro" id="IPR001246">
    <property type="entry name" value="LipOase_plant"/>
</dbReference>
<dbReference type="PRINTS" id="PR00468">
    <property type="entry name" value="PLTLPOXGNASE"/>
</dbReference>
<evidence type="ECO:0000259" key="17">
    <source>
        <dbReference type="PROSITE" id="PS51393"/>
    </source>
</evidence>
<dbReference type="InterPro" id="IPR042057">
    <property type="entry name" value="Lipoxy_PLAT/LH2"/>
</dbReference>
<dbReference type="EC" id="1.13.11.-" evidence="14"/>
<evidence type="ECO:0000313" key="19">
    <source>
        <dbReference type="Proteomes" id="UP001418222"/>
    </source>
</evidence>
<evidence type="ECO:0000256" key="13">
    <source>
        <dbReference type="RuleBase" id="RU003974"/>
    </source>
</evidence>
<keyword evidence="9 13" id="KW-0408">Iron</keyword>
<dbReference type="InterPro" id="IPR036392">
    <property type="entry name" value="PLAT/LH2_dom_sf"/>
</dbReference>
<dbReference type="GO" id="GO:0046872">
    <property type="term" value="F:metal ion binding"/>
    <property type="evidence" value="ECO:0007669"/>
    <property type="project" value="UniProtKB-UniRule"/>
</dbReference>
<dbReference type="GO" id="GO:0009611">
    <property type="term" value="P:response to wounding"/>
    <property type="evidence" value="ECO:0007669"/>
    <property type="project" value="UniProtKB-ARBA"/>
</dbReference>
<protein>
    <recommendedName>
        <fullName evidence="14">Lipoxygenase</fullName>
        <ecNumber evidence="14">1.13.11.-</ecNumber>
    </recommendedName>
</protein>
<dbReference type="InterPro" id="IPR020833">
    <property type="entry name" value="LipOase_Fe_BS"/>
</dbReference>
<evidence type="ECO:0000256" key="4">
    <source>
        <dbReference type="ARBA" id="ARBA00022723"/>
    </source>
</evidence>
<feature type="domain" description="PLAT" evidence="16">
    <location>
        <begin position="34"/>
        <end position="160"/>
    </location>
</feature>
<keyword evidence="4 13" id="KW-0479">Metal-binding</keyword>
<dbReference type="PROSITE" id="PS00081">
    <property type="entry name" value="LIPOXYGENASE_2"/>
    <property type="match status" value="1"/>
</dbReference>
<dbReference type="InterPro" id="IPR036226">
    <property type="entry name" value="LipOase_C_sf"/>
</dbReference>
<comment type="pathway">
    <text evidence="14">Lipid metabolism; oxylipin biosynthesis.</text>
</comment>
<dbReference type="InterPro" id="IPR001024">
    <property type="entry name" value="PLAT/LH2_dom"/>
</dbReference>
<dbReference type="SMART" id="SM00308">
    <property type="entry name" value="LH2"/>
    <property type="match status" value="1"/>
</dbReference>
<dbReference type="GO" id="GO:0016702">
    <property type="term" value="F:oxidoreductase activity, acting on single donors with incorporation of molecular oxygen, incorporation of two atoms of oxygen"/>
    <property type="evidence" value="ECO:0007669"/>
    <property type="project" value="InterPro"/>
</dbReference>
<feature type="region of interest" description="Disordered" evidence="15">
    <location>
        <begin position="211"/>
        <end position="254"/>
    </location>
</feature>
<comment type="function">
    <text evidence="14">Plant lipoxygenase may be involved in a number of diverse aspects of plant physiology including growth and development, pest resistance, and senescence or responses to wounding.</text>
</comment>
<comment type="cofactor">
    <cofactor evidence="1 13">
        <name>Fe cation</name>
        <dbReference type="ChEBI" id="CHEBI:24875"/>
    </cofactor>
</comment>
<comment type="caution">
    <text evidence="12">Lacks conserved residue(s) required for the propagation of feature annotation.</text>
</comment>
<dbReference type="InterPro" id="IPR013819">
    <property type="entry name" value="LipOase_C"/>
</dbReference>
<dbReference type="Gene3D" id="4.10.372.10">
    <property type="entry name" value="Lipoxygenase-1, Domain 3"/>
    <property type="match status" value="1"/>
</dbReference>
<organism evidence="18 19">
    <name type="scientific">Platanthera zijinensis</name>
    <dbReference type="NCBI Taxonomy" id="2320716"/>
    <lineage>
        <taxon>Eukaryota</taxon>
        <taxon>Viridiplantae</taxon>
        <taxon>Streptophyta</taxon>
        <taxon>Embryophyta</taxon>
        <taxon>Tracheophyta</taxon>
        <taxon>Spermatophyta</taxon>
        <taxon>Magnoliopsida</taxon>
        <taxon>Liliopsida</taxon>
        <taxon>Asparagales</taxon>
        <taxon>Orchidaceae</taxon>
        <taxon>Orchidoideae</taxon>
        <taxon>Orchideae</taxon>
        <taxon>Orchidinae</taxon>
        <taxon>Platanthera</taxon>
    </lineage>
</organism>
<dbReference type="InterPro" id="IPR027433">
    <property type="entry name" value="Lipoxygenase_dom_3"/>
</dbReference>
<keyword evidence="7 13" id="KW-0223">Dioxygenase</keyword>
<evidence type="ECO:0000256" key="15">
    <source>
        <dbReference type="SAM" id="MobiDB-lite"/>
    </source>
</evidence>
<dbReference type="Proteomes" id="UP001418222">
    <property type="component" value="Unassembled WGS sequence"/>
</dbReference>
<keyword evidence="6" id="KW-0276">Fatty acid metabolism</keyword>
<evidence type="ECO:0000256" key="11">
    <source>
        <dbReference type="ARBA" id="ARBA00023160"/>
    </source>
</evidence>
<accession>A0AAP0BU95</accession>
<dbReference type="PROSITE" id="PS50095">
    <property type="entry name" value="PLAT"/>
    <property type="match status" value="1"/>
</dbReference>
<gene>
    <name evidence="18" type="primary">LOX1.5</name>
    <name evidence="18" type="ORF">KSP39_PZI005104</name>
</gene>
<dbReference type="AlphaFoldDB" id="A0AAP0BU95"/>
<comment type="similarity">
    <text evidence="2 13">Belongs to the lipoxygenase family.</text>
</comment>
<evidence type="ECO:0000259" key="16">
    <source>
        <dbReference type="PROSITE" id="PS50095"/>
    </source>
</evidence>
<evidence type="ECO:0000256" key="12">
    <source>
        <dbReference type="PROSITE-ProRule" id="PRU00152"/>
    </source>
</evidence>
<reference evidence="18 19" key="1">
    <citation type="journal article" date="2022" name="Nat. Plants">
        <title>Genomes of leafy and leafless Platanthera orchids illuminate the evolution of mycoheterotrophy.</title>
        <authorList>
            <person name="Li M.H."/>
            <person name="Liu K.W."/>
            <person name="Li Z."/>
            <person name="Lu H.C."/>
            <person name="Ye Q.L."/>
            <person name="Zhang D."/>
            <person name="Wang J.Y."/>
            <person name="Li Y.F."/>
            <person name="Zhong Z.M."/>
            <person name="Liu X."/>
            <person name="Yu X."/>
            <person name="Liu D.K."/>
            <person name="Tu X.D."/>
            <person name="Liu B."/>
            <person name="Hao Y."/>
            <person name="Liao X.Y."/>
            <person name="Jiang Y.T."/>
            <person name="Sun W.H."/>
            <person name="Chen J."/>
            <person name="Chen Y.Q."/>
            <person name="Ai Y."/>
            <person name="Zhai J.W."/>
            <person name="Wu S.S."/>
            <person name="Zhou Z."/>
            <person name="Hsiao Y.Y."/>
            <person name="Wu W.L."/>
            <person name="Chen Y.Y."/>
            <person name="Lin Y.F."/>
            <person name="Hsu J.L."/>
            <person name="Li C.Y."/>
            <person name="Wang Z.W."/>
            <person name="Zhao X."/>
            <person name="Zhong W.Y."/>
            <person name="Ma X.K."/>
            <person name="Ma L."/>
            <person name="Huang J."/>
            <person name="Chen G.Z."/>
            <person name="Huang M.Z."/>
            <person name="Huang L."/>
            <person name="Peng D.H."/>
            <person name="Luo Y.B."/>
            <person name="Zou S.Q."/>
            <person name="Chen S.P."/>
            <person name="Lan S."/>
            <person name="Tsai W.C."/>
            <person name="Van de Peer Y."/>
            <person name="Liu Z.J."/>
        </authorList>
    </citation>
    <scope>NUCLEOTIDE SEQUENCE [LARGE SCALE GENOMIC DNA]</scope>
    <source>
        <strain evidence="18">Lor287</strain>
    </source>
</reference>
<keyword evidence="19" id="KW-1185">Reference proteome</keyword>
<dbReference type="Pfam" id="PF00305">
    <property type="entry name" value="Lipoxygenase"/>
    <property type="match status" value="1"/>
</dbReference>
<dbReference type="PANTHER" id="PTHR11771">
    <property type="entry name" value="LIPOXYGENASE"/>
    <property type="match status" value="1"/>
</dbReference>
<dbReference type="Gene3D" id="1.20.245.10">
    <property type="entry name" value="Lipoxygenase-1, Domain 5"/>
    <property type="match status" value="1"/>
</dbReference>
<dbReference type="PROSITE" id="PS00711">
    <property type="entry name" value="LIPOXYGENASE_1"/>
    <property type="match status" value="1"/>
</dbReference>
<dbReference type="EMBL" id="JBBWWQ010000004">
    <property type="protein sequence ID" value="KAK8949453.1"/>
    <property type="molecule type" value="Genomic_DNA"/>
</dbReference>
<evidence type="ECO:0000256" key="7">
    <source>
        <dbReference type="ARBA" id="ARBA00022964"/>
    </source>
</evidence>
<dbReference type="InterPro" id="IPR000907">
    <property type="entry name" value="LipOase"/>
</dbReference>
<dbReference type="GO" id="GO:0034440">
    <property type="term" value="P:lipid oxidation"/>
    <property type="evidence" value="ECO:0007669"/>
    <property type="project" value="InterPro"/>
</dbReference>
<dbReference type="FunFam" id="4.10.375.10:FF:000001">
    <property type="entry name" value="Lipoxygenase"/>
    <property type="match status" value="1"/>
</dbReference>